<dbReference type="SUPFAM" id="SSF46785">
    <property type="entry name" value="Winged helix' DNA-binding domain"/>
    <property type="match status" value="1"/>
</dbReference>
<dbReference type="InterPro" id="IPR011991">
    <property type="entry name" value="ArsR-like_HTH"/>
</dbReference>
<keyword evidence="4" id="KW-1185">Reference proteome</keyword>
<dbReference type="Proteomes" id="UP000199477">
    <property type="component" value="Unassembled WGS sequence"/>
</dbReference>
<organism evidence="3 4">
    <name type="scientific">Dyella marensis</name>
    <dbReference type="NCBI Taxonomy" id="500610"/>
    <lineage>
        <taxon>Bacteria</taxon>
        <taxon>Pseudomonadati</taxon>
        <taxon>Pseudomonadota</taxon>
        <taxon>Gammaproteobacteria</taxon>
        <taxon>Lysobacterales</taxon>
        <taxon>Rhodanobacteraceae</taxon>
        <taxon>Dyella</taxon>
    </lineage>
</organism>
<dbReference type="STRING" id="500610.SAMN02799615_02414"/>
<protein>
    <submittedName>
        <fullName evidence="3">DNA-binding transcriptional regulator, ArsR family</fullName>
    </submittedName>
</protein>
<evidence type="ECO:0000313" key="4">
    <source>
        <dbReference type="Proteomes" id="UP000199477"/>
    </source>
</evidence>
<reference evidence="4" key="1">
    <citation type="submission" date="2016-10" db="EMBL/GenBank/DDBJ databases">
        <authorList>
            <person name="Varghese N."/>
            <person name="Submissions S."/>
        </authorList>
    </citation>
    <scope>NUCLEOTIDE SEQUENCE [LARGE SCALE GENOMIC DNA]</scope>
    <source>
        <strain evidence="4">UNC178MFTsu3.1</strain>
    </source>
</reference>
<sequence>MMNIQHLLHLVDETGQNPELAQERLNQVFFALSDPVRRDILERLDGQVLLVSELAAAFDISLQAVSRHIQVLVRTGLIQQERTGRISRCSLDAGPMLEAAVWINRYSKYWQQQFDLLAVTLADIDERRAASPSKPARKAAKKRRPGRK</sequence>
<dbReference type="GO" id="GO:0003700">
    <property type="term" value="F:DNA-binding transcription factor activity"/>
    <property type="evidence" value="ECO:0007669"/>
    <property type="project" value="InterPro"/>
</dbReference>
<evidence type="ECO:0000313" key="3">
    <source>
        <dbReference type="EMBL" id="SFF09493.1"/>
    </source>
</evidence>
<dbReference type="NCBIfam" id="NF033788">
    <property type="entry name" value="HTH_metalloreg"/>
    <property type="match status" value="1"/>
</dbReference>
<feature type="region of interest" description="Disordered" evidence="1">
    <location>
        <begin position="129"/>
        <end position="148"/>
    </location>
</feature>
<dbReference type="CDD" id="cd00090">
    <property type="entry name" value="HTH_ARSR"/>
    <property type="match status" value="1"/>
</dbReference>
<feature type="domain" description="HTH arsR-type" evidence="2">
    <location>
        <begin position="17"/>
        <end position="111"/>
    </location>
</feature>
<dbReference type="EMBL" id="FONH01000007">
    <property type="protein sequence ID" value="SFF09493.1"/>
    <property type="molecule type" value="Genomic_DNA"/>
</dbReference>
<dbReference type="PANTHER" id="PTHR38600">
    <property type="entry name" value="TRANSCRIPTIONAL REGULATORY PROTEIN"/>
    <property type="match status" value="1"/>
</dbReference>
<dbReference type="PRINTS" id="PR00778">
    <property type="entry name" value="HTHARSR"/>
</dbReference>
<feature type="compositionally biased region" description="Basic residues" evidence="1">
    <location>
        <begin position="135"/>
        <end position="148"/>
    </location>
</feature>
<evidence type="ECO:0000259" key="2">
    <source>
        <dbReference type="PROSITE" id="PS50987"/>
    </source>
</evidence>
<dbReference type="SMART" id="SM00418">
    <property type="entry name" value="HTH_ARSR"/>
    <property type="match status" value="1"/>
</dbReference>
<evidence type="ECO:0000256" key="1">
    <source>
        <dbReference type="SAM" id="MobiDB-lite"/>
    </source>
</evidence>
<accession>A0A1I2FX14</accession>
<name>A0A1I2FX14_9GAMM</name>
<dbReference type="PANTHER" id="PTHR38600:SF2">
    <property type="entry name" value="SLL0088 PROTEIN"/>
    <property type="match status" value="1"/>
</dbReference>
<dbReference type="PROSITE" id="PS50987">
    <property type="entry name" value="HTH_ARSR_2"/>
    <property type="match status" value="1"/>
</dbReference>
<dbReference type="GO" id="GO:0003677">
    <property type="term" value="F:DNA binding"/>
    <property type="evidence" value="ECO:0007669"/>
    <property type="project" value="UniProtKB-KW"/>
</dbReference>
<gene>
    <name evidence="3" type="ORF">SAMN02799615_02414</name>
</gene>
<dbReference type="InterPro" id="IPR036388">
    <property type="entry name" value="WH-like_DNA-bd_sf"/>
</dbReference>
<dbReference type="InterPro" id="IPR036390">
    <property type="entry name" value="WH_DNA-bd_sf"/>
</dbReference>
<proteinExistence type="predicted"/>
<keyword evidence="3" id="KW-0238">DNA-binding</keyword>
<dbReference type="AlphaFoldDB" id="A0A1I2FX14"/>
<dbReference type="Gene3D" id="1.10.10.10">
    <property type="entry name" value="Winged helix-like DNA-binding domain superfamily/Winged helix DNA-binding domain"/>
    <property type="match status" value="1"/>
</dbReference>
<dbReference type="InterPro" id="IPR001845">
    <property type="entry name" value="HTH_ArsR_DNA-bd_dom"/>
</dbReference>
<dbReference type="Pfam" id="PF12840">
    <property type="entry name" value="HTH_20"/>
    <property type="match status" value="1"/>
</dbReference>